<dbReference type="RefSeq" id="XP_035344214.1">
    <property type="nucleotide sequence ID" value="XM_035488321.1"/>
</dbReference>
<evidence type="ECO:0000256" key="1">
    <source>
        <dbReference type="ARBA" id="ARBA00004123"/>
    </source>
</evidence>
<dbReference type="OrthoDB" id="4221240at2759"/>
<accession>A0A7H8QW27</accession>
<organism evidence="3 4">
    <name type="scientific">Talaromyces rugulosus</name>
    <name type="common">Penicillium rugulosum</name>
    <dbReference type="NCBI Taxonomy" id="121627"/>
    <lineage>
        <taxon>Eukaryota</taxon>
        <taxon>Fungi</taxon>
        <taxon>Dikarya</taxon>
        <taxon>Ascomycota</taxon>
        <taxon>Pezizomycotina</taxon>
        <taxon>Eurotiomycetes</taxon>
        <taxon>Eurotiomycetidae</taxon>
        <taxon>Eurotiales</taxon>
        <taxon>Trichocomaceae</taxon>
        <taxon>Talaromyces</taxon>
        <taxon>Talaromyces sect. Islandici</taxon>
    </lineage>
</organism>
<evidence type="ECO:0008006" key="5">
    <source>
        <dbReference type="Google" id="ProtNLM"/>
    </source>
</evidence>
<evidence type="ECO:0000256" key="2">
    <source>
        <dbReference type="ARBA" id="ARBA00023242"/>
    </source>
</evidence>
<dbReference type="AlphaFoldDB" id="A0A7H8QW27"/>
<dbReference type="Pfam" id="PF11951">
    <property type="entry name" value="Fungal_trans_2"/>
    <property type="match status" value="1"/>
</dbReference>
<gene>
    <name evidence="3" type="ORF">TRUGW13939_05156</name>
</gene>
<dbReference type="GO" id="GO:0005634">
    <property type="term" value="C:nucleus"/>
    <property type="evidence" value="ECO:0007669"/>
    <property type="project" value="UniProtKB-SubCell"/>
</dbReference>
<evidence type="ECO:0000313" key="3">
    <source>
        <dbReference type="EMBL" id="QKX58036.1"/>
    </source>
</evidence>
<dbReference type="KEGG" id="trg:TRUGW13939_05156"/>
<dbReference type="GO" id="GO:0045944">
    <property type="term" value="P:positive regulation of transcription by RNA polymerase II"/>
    <property type="evidence" value="ECO:0007669"/>
    <property type="project" value="TreeGrafter"/>
</dbReference>
<reference evidence="4" key="1">
    <citation type="submission" date="2020-06" db="EMBL/GenBank/DDBJ databases">
        <title>A chromosome-scale genome assembly of Talaromyces rugulosus W13939.</title>
        <authorList>
            <person name="Wang B."/>
            <person name="Guo L."/>
            <person name="Ye K."/>
            <person name="Wang L."/>
        </authorList>
    </citation>
    <scope>NUCLEOTIDE SEQUENCE [LARGE SCALE GENOMIC DNA]</scope>
    <source>
        <strain evidence="4">W13939</strain>
    </source>
</reference>
<sequence>MIARMAIRDDSDSSCAVLNSLLAWAVLVKYGNPKHATKFVATALSSLKVSMRNGIGRQEALQHIIAGILICSLEMHLFSQSSPVWLLYLSGTKNIINQFYQDNATEDTDQTLLFQWVFYFDTLARLGMRHWNGRQSLGLQLSKGLGLEKGIPQFTFHEITKHGRRTNKIMELFSEFCYNVLSPDDPRYFSVEYISWLGNIENQLISIREQLQQRVTLPDFNGESESFAVRELFVLAILVYFTKKSTKLIGSSSKTNEWIESAFQILSEIEHCNKPFPLFIFGLEARTDNKRVLILDLIDCTAEKFNGRGLVSVRKLLVKSWVQYDLNAGDYLRQGRDMCSFLSICNFVPCLI</sequence>
<evidence type="ECO:0000313" key="4">
    <source>
        <dbReference type="Proteomes" id="UP000509510"/>
    </source>
</evidence>
<protein>
    <recommendedName>
        <fullName evidence="5">Transcription factor domain-containing protein</fullName>
    </recommendedName>
</protein>
<proteinExistence type="predicted"/>
<keyword evidence="2" id="KW-0539">Nucleus</keyword>
<dbReference type="InterPro" id="IPR021858">
    <property type="entry name" value="Fun_TF"/>
</dbReference>
<dbReference type="GO" id="GO:0000976">
    <property type="term" value="F:transcription cis-regulatory region binding"/>
    <property type="evidence" value="ECO:0007669"/>
    <property type="project" value="TreeGrafter"/>
</dbReference>
<dbReference type="GeneID" id="55992654"/>
<name>A0A7H8QW27_TALRU</name>
<dbReference type="PANTHER" id="PTHR37534:SF39">
    <property type="entry name" value="TRANSCRIPTION FACTOR DOMAIN-CONTAINING PROTEIN"/>
    <property type="match status" value="1"/>
</dbReference>
<keyword evidence="4" id="KW-1185">Reference proteome</keyword>
<dbReference type="Proteomes" id="UP000509510">
    <property type="component" value="Chromosome III"/>
</dbReference>
<dbReference type="GO" id="GO:0003700">
    <property type="term" value="F:DNA-binding transcription factor activity"/>
    <property type="evidence" value="ECO:0007669"/>
    <property type="project" value="TreeGrafter"/>
</dbReference>
<dbReference type="PANTHER" id="PTHR37534">
    <property type="entry name" value="TRANSCRIPTIONAL ACTIVATOR PROTEIN UGA3"/>
    <property type="match status" value="1"/>
</dbReference>
<dbReference type="EMBL" id="CP055900">
    <property type="protein sequence ID" value="QKX58036.1"/>
    <property type="molecule type" value="Genomic_DNA"/>
</dbReference>
<comment type="subcellular location">
    <subcellularLocation>
        <location evidence="1">Nucleus</location>
    </subcellularLocation>
</comment>